<dbReference type="CDD" id="cd19135">
    <property type="entry name" value="AKR_CeZK1290-like"/>
    <property type="match status" value="1"/>
</dbReference>
<dbReference type="EMBL" id="NCKU01000123">
    <property type="protein sequence ID" value="RWS17065.1"/>
    <property type="molecule type" value="Genomic_DNA"/>
</dbReference>
<keyword evidence="5" id="KW-1185">Reference proteome</keyword>
<feature type="domain" description="NADP-dependent oxidoreductase" evidence="3">
    <location>
        <begin position="115"/>
        <end position="349"/>
    </location>
</feature>
<dbReference type="GO" id="GO:0016491">
    <property type="term" value="F:oxidoreductase activity"/>
    <property type="evidence" value="ECO:0007669"/>
    <property type="project" value="UniProtKB-KW"/>
</dbReference>
<dbReference type="Gene3D" id="3.20.20.100">
    <property type="entry name" value="NADP-dependent oxidoreductase domain"/>
    <property type="match status" value="1"/>
</dbReference>
<evidence type="ECO:0000256" key="2">
    <source>
        <dbReference type="ARBA" id="ARBA00023002"/>
    </source>
</evidence>
<dbReference type="Pfam" id="PF00248">
    <property type="entry name" value="Aldo_ket_red"/>
    <property type="match status" value="1"/>
</dbReference>
<dbReference type="InterPro" id="IPR020471">
    <property type="entry name" value="AKR"/>
</dbReference>
<keyword evidence="2" id="KW-0560">Oxidoreductase</keyword>
<dbReference type="InterPro" id="IPR023210">
    <property type="entry name" value="NADP_OxRdtase_dom"/>
</dbReference>
<proteinExistence type="inferred from homology"/>
<reference evidence="4 5" key="1">
    <citation type="journal article" date="2018" name="Gigascience">
        <title>Genomes of trombidid mites reveal novel predicted allergens and laterally-transferred genes associated with secondary metabolism.</title>
        <authorList>
            <person name="Dong X."/>
            <person name="Chaisiri K."/>
            <person name="Xia D."/>
            <person name="Armstrong S.D."/>
            <person name="Fang Y."/>
            <person name="Donnelly M.J."/>
            <person name="Kadowaki T."/>
            <person name="McGarry J.W."/>
            <person name="Darby A.C."/>
            <person name="Makepeace B.L."/>
        </authorList>
    </citation>
    <scope>NUCLEOTIDE SEQUENCE [LARGE SCALE GENOMIC DNA]</scope>
    <source>
        <strain evidence="4">UoL-WK</strain>
    </source>
</reference>
<comment type="similarity">
    <text evidence="1">Belongs to the aldo/keto reductase family.</text>
</comment>
<dbReference type="STRING" id="1965070.A0A443RP81"/>
<gene>
    <name evidence="4" type="ORF">B4U79_04806</name>
</gene>
<dbReference type="PANTHER" id="PTHR43827">
    <property type="entry name" value="2,5-DIKETO-D-GLUCONIC ACID REDUCTASE"/>
    <property type="match status" value="1"/>
</dbReference>
<comment type="caution">
    <text evidence="4">The sequence shown here is derived from an EMBL/GenBank/DDBJ whole genome shotgun (WGS) entry which is preliminary data.</text>
</comment>
<dbReference type="FunFam" id="3.20.20.100:FF:000015">
    <property type="entry name" value="Oxidoreductase, aldo/keto reductase family"/>
    <property type="match status" value="1"/>
</dbReference>
<dbReference type="PANTHER" id="PTHR43827:SF10">
    <property type="entry name" value="ZGC:110366"/>
    <property type="match status" value="1"/>
</dbReference>
<evidence type="ECO:0000313" key="5">
    <source>
        <dbReference type="Proteomes" id="UP000285301"/>
    </source>
</evidence>
<dbReference type="InterPro" id="IPR018170">
    <property type="entry name" value="Aldo/ket_reductase_CS"/>
</dbReference>
<dbReference type="Proteomes" id="UP000285301">
    <property type="component" value="Unassembled WGS sequence"/>
</dbReference>
<sequence>MNTKSELCVYDFCPLQVSISKSTLAASLRQATIAETQPSHSASASQFFTSDALYSTCDRCDGCNGHKNDMQTAYFRKVDCDSVLNSIETITLSNGVKLPILGIGTSHSGGYSHTALVFALKHCKYRLIDTAKRYGCEVLLPQAIKESNVEREEIFLTTKLWPKDYGYESTKEALKGSLCRLNTDYIDLFLMHWPEVPAQCSSEKKKLLEDTWRALEVMYDEGLCRAIGVSNYDVSDLCEMFESSSIKPHVNQIEFHPYQNPKSLRNFCDENGIAVQGYCPLGKGKILTEKPIVEIADQVQKSPAQVLIRWAIQNNVSTIPKSTKIHRVFENSNVFDFCLSENQMNVLNNLHDGRRYVDPSSIQKRIDSQLPDGYKLQQSITH</sequence>
<dbReference type="AlphaFoldDB" id="A0A443RP81"/>
<evidence type="ECO:0000256" key="1">
    <source>
        <dbReference type="ARBA" id="ARBA00007905"/>
    </source>
</evidence>
<dbReference type="PROSITE" id="PS00062">
    <property type="entry name" value="ALDOKETO_REDUCTASE_2"/>
    <property type="match status" value="1"/>
</dbReference>
<name>A0A443RP81_9ACAR</name>
<dbReference type="InterPro" id="IPR036812">
    <property type="entry name" value="NAD(P)_OxRdtase_dom_sf"/>
</dbReference>
<organism evidence="4 5">
    <name type="scientific">Dinothrombium tinctorium</name>
    <dbReference type="NCBI Taxonomy" id="1965070"/>
    <lineage>
        <taxon>Eukaryota</taxon>
        <taxon>Metazoa</taxon>
        <taxon>Ecdysozoa</taxon>
        <taxon>Arthropoda</taxon>
        <taxon>Chelicerata</taxon>
        <taxon>Arachnida</taxon>
        <taxon>Acari</taxon>
        <taxon>Acariformes</taxon>
        <taxon>Trombidiformes</taxon>
        <taxon>Prostigmata</taxon>
        <taxon>Anystina</taxon>
        <taxon>Parasitengona</taxon>
        <taxon>Trombidioidea</taxon>
        <taxon>Trombidiidae</taxon>
        <taxon>Dinothrombium</taxon>
    </lineage>
</organism>
<evidence type="ECO:0000313" key="4">
    <source>
        <dbReference type="EMBL" id="RWS17065.1"/>
    </source>
</evidence>
<dbReference type="OrthoDB" id="416253at2759"/>
<dbReference type="PRINTS" id="PR00069">
    <property type="entry name" value="ALDKETRDTASE"/>
</dbReference>
<dbReference type="SUPFAM" id="SSF51430">
    <property type="entry name" value="NAD(P)-linked oxidoreductase"/>
    <property type="match status" value="1"/>
</dbReference>
<accession>A0A443RP81</accession>
<protein>
    <submittedName>
        <fullName evidence="4">Putative oxidoreductase-like protein</fullName>
    </submittedName>
</protein>
<evidence type="ECO:0000259" key="3">
    <source>
        <dbReference type="Pfam" id="PF00248"/>
    </source>
</evidence>